<keyword evidence="2" id="KW-1185">Reference proteome</keyword>
<reference evidence="1" key="1">
    <citation type="submission" date="2010-08" db="EMBL/GenBank/DDBJ databases">
        <authorList>
            <person name="Muzny D."/>
            <person name="Qin X."/>
            <person name="Buhay C."/>
            <person name="Dugan-Rocha S."/>
            <person name="Ding Y."/>
            <person name="Chen G."/>
            <person name="Hawes A."/>
            <person name="Holder M."/>
            <person name="Jhangiani S."/>
            <person name="Johnson A."/>
            <person name="Khan Z."/>
            <person name="Li Z."/>
            <person name="Liu W."/>
            <person name="Liu X."/>
            <person name="Perez L."/>
            <person name="Shen H."/>
            <person name="Wang Q."/>
            <person name="Watt J."/>
            <person name="Xi L."/>
            <person name="Xin Y."/>
            <person name="Zhou J."/>
            <person name="Deng J."/>
            <person name="Jiang H."/>
            <person name="Liu Y."/>
            <person name="Qu J."/>
            <person name="Song X.-Z."/>
            <person name="Zhang L."/>
            <person name="Villasana D."/>
            <person name="Johnson A."/>
            <person name="Liu J."/>
            <person name="Liyanage D."/>
            <person name="Lorensuhewa L."/>
            <person name="Robinson T."/>
            <person name="Song A."/>
            <person name="Song B.-B."/>
            <person name="Dinh H."/>
            <person name="Thornton R."/>
            <person name="Coyle M."/>
            <person name="Francisco L."/>
            <person name="Jackson L."/>
            <person name="Javaid M."/>
            <person name="Korchina V."/>
            <person name="Kovar C."/>
            <person name="Mata R."/>
            <person name="Mathew T."/>
            <person name="Ngo R."/>
            <person name="Nguyen L."/>
            <person name="Nguyen N."/>
            <person name="Okwuonu G."/>
            <person name="Ongeri F."/>
            <person name="Pham C."/>
            <person name="Simmons D."/>
            <person name="Wilczek-Boney K."/>
            <person name="Hale W."/>
            <person name="Jakkamsetti A."/>
            <person name="Pham P."/>
            <person name="Ruth R."/>
            <person name="San Lucas F."/>
            <person name="Warren J."/>
            <person name="Zhang J."/>
            <person name="Zhao Z."/>
            <person name="Zhou C."/>
            <person name="Zhu D."/>
            <person name="Lee S."/>
            <person name="Bess C."/>
            <person name="Blankenburg K."/>
            <person name="Forbes L."/>
            <person name="Fu Q."/>
            <person name="Gubbala S."/>
            <person name="Hirani K."/>
            <person name="Jayaseelan J.C."/>
            <person name="Lara F."/>
            <person name="Munidasa M."/>
            <person name="Palculict T."/>
            <person name="Patil S."/>
            <person name="Pu L.-L."/>
            <person name="Saada N."/>
            <person name="Tang L."/>
            <person name="Weissenberger G."/>
            <person name="Zhu Y."/>
            <person name="Hemphill L."/>
            <person name="Shang Y."/>
            <person name="Youmans B."/>
            <person name="Ayvaz T."/>
            <person name="Ross M."/>
            <person name="Santibanez J."/>
            <person name="Aqrawi P."/>
            <person name="Gross S."/>
            <person name="Joshi V."/>
            <person name="Fowler G."/>
            <person name="Nazareth L."/>
            <person name="Reid J."/>
            <person name="Worley K."/>
            <person name="Petrosino J."/>
            <person name="Highlander S."/>
            <person name="Gibbs R."/>
        </authorList>
    </citation>
    <scope>NUCLEOTIDE SEQUENCE [LARGE SCALE GENOMIC DNA]</scope>
    <source>
        <strain evidence="1">DSM 15272</strain>
    </source>
</reference>
<dbReference type="eggNOG" id="COG5471">
    <property type="taxonomic scope" value="Bacteria"/>
</dbReference>
<dbReference type="STRING" id="585531.HMPREF0063_11919"/>
<dbReference type="Pfam" id="PF09956">
    <property type="entry name" value="Phage_cement_2"/>
    <property type="match status" value="1"/>
</dbReference>
<dbReference type="AlphaFoldDB" id="E2SDY3"/>
<protein>
    <submittedName>
        <fullName evidence="1">Uncharacterized protein</fullName>
    </submittedName>
</protein>
<name>E2SDY3_9ACTN</name>
<dbReference type="OrthoDB" id="3831028at2"/>
<dbReference type="RefSeq" id="WP_007077011.1">
    <property type="nucleotide sequence ID" value="NZ_CM001024.1"/>
</dbReference>
<gene>
    <name evidence="1" type="ORF">HMPREF0063_11919</name>
</gene>
<dbReference type="Proteomes" id="UP000003111">
    <property type="component" value="Unassembled WGS sequence"/>
</dbReference>
<comment type="caution">
    <text evidence="1">The sequence shown here is derived from an EMBL/GenBank/DDBJ whole genome shotgun (WGS) entry which is preliminary data.</text>
</comment>
<dbReference type="EMBL" id="ACLF03000006">
    <property type="protein sequence ID" value="EFQ82710.1"/>
    <property type="molecule type" value="Genomic_DNA"/>
</dbReference>
<accession>E2SDY3</accession>
<evidence type="ECO:0000313" key="1">
    <source>
        <dbReference type="EMBL" id="EFQ82710.1"/>
    </source>
</evidence>
<evidence type="ECO:0000313" key="2">
    <source>
        <dbReference type="Proteomes" id="UP000003111"/>
    </source>
</evidence>
<proteinExistence type="predicted"/>
<dbReference type="InterPro" id="IPR011231">
    <property type="entry name" value="Phage_VT1-Sakai_H0018"/>
</dbReference>
<organism evidence="1 2">
    <name type="scientific">Aeromicrobium marinum DSM 15272</name>
    <dbReference type="NCBI Taxonomy" id="585531"/>
    <lineage>
        <taxon>Bacteria</taxon>
        <taxon>Bacillati</taxon>
        <taxon>Actinomycetota</taxon>
        <taxon>Actinomycetes</taxon>
        <taxon>Propionibacteriales</taxon>
        <taxon>Nocardioidaceae</taxon>
        <taxon>Aeromicrobium</taxon>
    </lineage>
</organism>
<sequence length="121" mass="12083">MKNLAFRPGNELSLPVPSGTVSGEPVKVGAFCGVAATSRGEGVGNIATHASVDITGAVFQIDVDGAITGVGQPIYIITATRALTVTATDNELWGHSACAADGSFTTKSSGVGPALVKPLTV</sequence>
<dbReference type="HOGENOM" id="CLU_165257_0_0_11"/>